<comment type="caution">
    <text evidence="3">The sequence shown here is derived from an EMBL/GenBank/DDBJ whole genome shotgun (WGS) entry which is preliminary data.</text>
</comment>
<feature type="domain" description="Snf2 ATP coupling" evidence="2">
    <location>
        <begin position="11"/>
        <end position="52"/>
    </location>
</feature>
<dbReference type="Proteomes" id="UP001153269">
    <property type="component" value="Unassembled WGS sequence"/>
</dbReference>
<organism evidence="3 4">
    <name type="scientific">Pleuronectes platessa</name>
    <name type="common">European plaice</name>
    <dbReference type="NCBI Taxonomy" id="8262"/>
    <lineage>
        <taxon>Eukaryota</taxon>
        <taxon>Metazoa</taxon>
        <taxon>Chordata</taxon>
        <taxon>Craniata</taxon>
        <taxon>Vertebrata</taxon>
        <taxon>Euteleostomi</taxon>
        <taxon>Actinopterygii</taxon>
        <taxon>Neopterygii</taxon>
        <taxon>Teleostei</taxon>
        <taxon>Neoteleostei</taxon>
        <taxon>Acanthomorphata</taxon>
        <taxon>Carangaria</taxon>
        <taxon>Pleuronectiformes</taxon>
        <taxon>Pleuronectoidei</taxon>
        <taxon>Pleuronectidae</taxon>
        <taxon>Pleuronectes</taxon>
    </lineage>
</organism>
<feature type="compositionally biased region" description="Basic and acidic residues" evidence="1">
    <location>
        <begin position="94"/>
        <end position="113"/>
    </location>
</feature>
<gene>
    <name evidence="3" type="ORF">PLEPLA_LOCUS23256</name>
</gene>
<proteinExistence type="predicted"/>
<feature type="region of interest" description="Disordered" evidence="1">
    <location>
        <begin position="1"/>
        <end position="126"/>
    </location>
</feature>
<evidence type="ECO:0000313" key="4">
    <source>
        <dbReference type="Proteomes" id="UP001153269"/>
    </source>
</evidence>
<keyword evidence="4" id="KW-1185">Reference proteome</keyword>
<dbReference type="InterPro" id="IPR029295">
    <property type="entry name" value="SnAC"/>
</dbReference>
<name>A0A9N7UQZ4_PLEPL</name>
<reference evidence="3" key="1">
    <citation type="submission" date="2020-03" db="EMBL/GenBank/DDBJ databases">
        <authorList>
            <person name="Weist P."/>
        </authorList>
    </citation>
    <scope>NUCLEOTIDE SEQUENCE</scope>
</reference>
<dbReference type="Pfam" id="PF14619">
    <property type="entry name" value="SnAC"/>
    <property type="match status" value="1"/>
</dbReference>
<dbReference type="SMART" id="SM01314">
    <property type="entry name" value="SnAC"/>
    <property type="match status" value="1"/>
</dbReference>
<sequence length="126" mass="14599">MEEDEAAHVDHERRCRSRAADCEREEEKMFGRGSRMRKEVDYSDSLTEKQGAAIEDGSLDESRTMVRHKKHDPQEERAQRLGPPRVPRLLRGRGRGDKDDDGKRQRRGDDHLLRKLSPNPPALSKE</sequence>
<feature type="compositionally biased region" description="Basic and acidic residues" evidence="1">
    <location>
        <begin position="1"/>
        <end position="41"/>
    </location>
</feature>
<evidence type="ECO:0000256" key="1">
    <source>
        <dbReference type="SAM" id="MobiDB-lite"/>
    </source>
</evidence>
<evidence type="ECO:0000313" key="3">
    <source>
        <dbReference type="EMBL" id="CAB1435163.1"/>
    </source>
</evidence>
<dbReference type="EMBL" id="CADEAL010001741">
    <property type="protein sequence ID" value="CAB1435163.1"/>
    <property type="molecule type" value="Genomic_DNA"/>
</dbReference>
<accession>A0A9N7UQZ4</accession>
<protein>
    <recommendedName>
        <fullName evidence="2">Snf2 ATP coupling domain-containing protein</fullName>
    </recommendedName>
</protein>
<dbReference type="AlphaFoldDB" id="A0A9N7UQZ4"/>
<dbReference type="GO" id="GO:0042393">
    <property type="term" value="F:histone binding"/>
    <property type="evidence" value="ECO:0007669"/>
    <property type="project" value="InterPro"/>
</dbReference>
<evidence type="ECO:0000259" key="2">
    <source>
        <dbReference type="SMART" id="SM01314"/>
    </source>
</evidence>